<dbReference type="GO" id="GO:0045944">
    <property type="term" value="P:positive regulation of transcription by RNA polymerase II"/>
    <property type="evidence" value="ECO:0007669"/>
    <property type="project" value="TreeGrafter"/>
</dbReference>
<dbReference type="GeneID" id="19159988"/>
<dbReference type="GO" id="GO:0000981">
    <property type="term" value="F:DNA-binding transcription factor activity, RNA polymerase II-specific"/>
    <property type="evidence" value="ECO:0007669"/>
    <property type="project" value="InterPro"/>
</dbReference>
<keyword evidence="4" id="KW-0805">Transcription regulation</keyword>
<keyword evidence="6" id="KW-0804">Transcription</keyword>
<keyword evidence="8" id="KW-0175">Coiled coil</keyword>
<organism evidence="11 12">
    <name type="scientific">Capronia coronata CBS 617.96</name>
    <dbReference type="NCBI Taxonomy" id="1182541"/>
    <lineage>
        <taxon>Eukaryota</taxon>
        <taxon>Fungi</taxon>
        <taxon>Dikarya</taxon>
        <taxon>Ascomycota</taxon>
        <taxon>Pezizomycotina</taxon>
        <taxon>Eurotiomycetes</taxon>
        <taxon>Chaetothyriomycetidae</taxon>
        <taxon>Chaetothyriales</taxon>
        <taxon>Herpotrichiellaceae</taxon>
        <taxon>Capronia</taxon>
    </lineage>
</organism>
<evidence type="ECO:0000256" key="8">
    <source>
        <dbReference type="SAM" id="Coils"/>
    </source>
</evidence>
<dbReference type="PROSITE" id="PS50048">
    <property type="entry name" value="ZN2_CY6_FUNGAL_2"/>
    <property type="match status" value="1"/>
</dbReference>
<dbReference type="InterPro" id="IPR007219">
    <property type="entry name" value="XnlR_reg_dom"/>
</dbReference>
<keyword evidence="3" id="KW-0862">Zinc</keyword>
<feature type="domain" description="Zn(2)-C6 fungal-type" evidence="10">
    <location>
        <begin position="38"/>
        <end position="68"/>
    </location>
</feature>
<evidence type="ECO:0000313" key="12">
    <source>
        <dbReference type="Proteomes" id="UP000019484"/>
    </source>
</evidence>
<dbReference type="Pfam" id="PF04082">
    <property type="entry name" value="Fungal_trans"/>
    <property type="match status" value="1"/>
</dbReference>
<accession>W9Y6M2</accession>
<dbReference type="InterPro" id="IPR036864">
    <property type="entry name" value="Zn2-C6_fun-type_DNA-bd_sf"/>
</dbReference>
<evidence type="ECO:0000259" key="10">
    <source>
        <dbReference type="PROSITE" id="PS50048"/>
    </source>
</evidence>
<dbReference type="CDD" id="cd00067">
    <property type="entry name" value="GAL4"/>
    <property type="match status" value="1"/>
</dbReference>
<keyword evidence="2" id="KW-0479">Metal-binding</keyword>
<evidence type="ECO:0000256" key="2">
    <source>
        <dbReference type="ARBA" id="ARBA00022723"/>
    </source>
</evidence>
<dbReference type="GO" id="GO:0043565">
    <property type="term" value="F:sequence-specific DNA binding"/>
    <property type="evidence" value="ECO:0007669"/>
    <property type="project" value="TreeGrafter"/>
</dbReference>
<name>W9Y6M2_9EURO</name>
<comment type="caution">
    <text evidence="11">The sequence shown here is derived from an EMBL/GenBank/DDBJ whole genome shotgun (WGS) entry which is preliminary data.</text>
</comment>
<dbReference type="CDD" id="cd12148">
    <property type="entry name" value="fungal_TF_MHR"/>
    <property type="match status" value="1"/>
</dbReference>
<dbReference type="Gene3D" id="4.10.240.10">
    <property type="entry name" value="Zn(2)-C6 fungal-type DNA-binding domain"/>
    <property type="match status" value="1"/>
</dbReference>
<evidence type="ECO:0000256" key="4">
    <source>
        <dbReference type="ARBA" id="ARBA00023015"/>
    </source>
</evidence>
<dbReference type="HOGENOM" id="CLU_029125_0_0_1"/>
<dbReference type="Pfam" id="PF00172">
    <property type="entry name" value="Zn_clus"/>
    <property type="match status" value="1"/>
</dbReference>
<dbReference type="Proteomes" id="UP000019484">
    <property type="component" value="Unassembled WGS sequence"/>
</dbReference>
<protein>
    <recommendedName>
        <fullName evidence="10">Zn(2)-C6 fungal-type domain-containing protein</fullName>
    </recommendedName>
</protein>
<keyword evidence="12" id="KW-1185">Reference proteome</keyword>
<dbReference type="PANTHER" id="PTHR47782">
    <property type="entry name" value="ZN(II)2CYS6 TRANSCRIPTION FACTOR (EUROFUNG)-RELATED"/>
    <property type="match status" value="1"/>
</dbReference>
<dbReference type="eggNOG" id="ENOG502QTEH">
    <property type="taxonomic scope" value="Eukaryota"/>
</dbReference>
<gene>
    <name evidence="11" type="ORF">A1O1_05112</name>
</gene>
<sequence length="634" mass="72490">MQNSQGFHKFRVKDNNSNDNELERDLDPHGRQKRASVACNNCRIKKKRCDQNYPRCGKCIRSQSQCKYANPVPHAGNDPVRRALEARVRWLEQIVQQVTGFDLAQVATDTRVSGRWEDQRGGSLDQGWWSPSPYAIGHPEGFFLDAPRSRTGSPEETEGLSDVNEVFSKNIDCRTHWARRPFQSCDPVLLSSFQDAKACTDEYFDSLGYQYPFLDRAEFAKSLQGLYDGQADDDFHYFYHITVAISMLISSNDEAASERFYHASRTSLPRVLRQENLTALRALLSLVLFSLFSTSGPSVWHTLGACMRLVTSMGLQKAQQPAETEAQMKRHEWEKRCFWSVYALDRLISITFGRPLGLADEDITVDLPGEYDDQWVEAPRACSMSIPLHVIKLRRIFSRIYQCFYRKPQPDRDGAGGDRDGRLNQIILSFRKELDTWRIDAPVLPWAVHYSTSYFDYLYYTTLILMYRPSSFNPSPDATCVVGCGDASIQVIRAFYESYLADRIKWIPLTLCQIYASGLTLLWCVEQVVKACVSGRPSPWKVQMATLQYGIDAASTLMKEFENRRKGVERLATKFQEQVTLVMEKANMVPAFSETDDPNTTLGFDDPYEGILDDFQFNPLMQWFDDELGGVYGL</sequence>
<evidence type="ECO:0000256" key="3">
    <source>
        <dbReference type="ARBA" id="ARBA00022833"/>
    </source>
</evidence>
<feature type="compositionally biased region" description="Basic and acidic residues" evidence="9">
    <location>
        <begin position="12"/>
        <end position="30"/>
    </location>
</feature>
<dbReference type="InterPro" id="IPR001138">
    <property type="entry name" value="Zn2Cys6_DnaBD"/>
</dbReference>
<dbReference type="InterPro" id="IPR052202">
    <property type="entry name" value="Yeast_MetPath_Reg"/>
</dbReference>
<reference evidence="11 12" key="1">
    <citation type="submission" date="2013-03" db="EMBL/GenBank/DDBJ databases">
        <title>The Genome Sequence of Capronia coronata CBS 617.96.</title>
        <authorList>
            <consortium name="The Broad Institute Genomics Platform"/>
            <person name="Cuomo C."/>
            <person name="de Hoog S."/>
            <person name="Gorbushina A."/>
            <person name="Walker B."/>
            <person name="Young S.K."/>
            <person name="Zeng Q."/>
            <person name="Gargeya S."/>
            <person name="Fitzgerald M."/>
            <person name="Haas B."/>
            <person name="Abouelleil A."/>
            <person name="Allen A.W."/>
            <person name="Alvarado L."/>
            <person name="Arachchi H.M."/>
            <person name="Berlin A.M."/>
            <person name="Chapman S.B."/>
            <person name="Gainer-Dewar J."/>
            <person name="Goldberg J."/>
            <person name="Griggs A."/>
            <person name="Gujja S."/>
            <person name="Hansen M."/>
            <person name="Howarth C."/>
            <person name="Imamovic A."/>
            <person name="Ireland A."/>
            <person name="Larimer J."/>
            <person name="McCowan C."/>
            <person name="Murphy C."/>
            <person name="Pearson M."/>
            <person name="Poon T.W."/>
            <person name="Priest M."/>
            <person name="Roberts A."/>
            <person name="Saif S."/>
            <person name="Shea T."/>
            <person name="Sisk P."/>
            <person name="Sykes S."/>
            <person name="Wortman J."/>
            <person name="Nusbaum C."/>
            <person name="Birren B."/>
        </authorList>
    </citation>
    <scope>NUCLEOTIDE SEQUENCE [LARGE SCALE GENOMIC DNA]</scope>
    <source>
        <strain evidence="11 12">CBS 617.96</strain>
    </source>
</reference>
<evidence type="ECO:0000256" key="9">
    <source>
        <dbReference type="SAM" id="MobiDB-lite"/>
    </source>
</evidence>
<keyword evidence="7" id="KW-0539">Nucleus</keyword>
<dbReference type="AlphaFoldDB" id="W9Y6M2"/>
<evidence type="ECO:0000256" key="1">
    <source>
        <dbReference type="ARBA" id="ARBA00004123"/>
    </source>
</evidence>
<proteinExistence type="predicted"/>
<evidence type="ECO:0000256" key="5">
    <source>
        <dbReference type="ARBA" id="ARBA00023125"/>
    </source>
</evidence>
<evidence type="ECO:0000313" key="11">
    <source>
        <dbReference type="EMBL" id="EXJ88183.1"/>
    </source>
</evidence>
<dbReference type="GO" id="GO:0006351">
    <property type="term" value="P:DNA-templated transcription"/>
    <property type="evidence" value="ECO:0007669"/>
    <property type="project" value="InterPro"/>
</dbReference>
<feature type="coiled-coil region" evidence="8">
    <location>
        <begin position="551"/>
        <end position="578"/>
    </location>
</feature>
<evidence type="ECO:0000256" key="6">
    <source>
        <dbReference type="ARBA" id="ARBA00023163"/>
    </source>
</evidence>
<comment type="subcellular location">
    <subcellularLocation>
        <location evidence="1">Nucleus</location>
    </subcellularLocation>
</comment>
<dbReference type="GO" id="GO:0005634">
    <property type="term" value="C:nucleus"/>
    <property type="evidence" value="ECO:0007669"/>
    <property type="project" value="UniProtKB-SubCell"/>
</dbReference>
<dbReference type="STRING" id="1182541.W9Y6M2"/>
<keyword evidence="5" id="KW-0238">DNA-binding</keyword>
<dbReference type="PROSITE" id="PS00463">
    <property type="entry name" value="ZN2_CY6_FUNGAL_1"/>
    <property type="match status" value="1"/>
</dbReference>
<evidence type="ECO:0000256" key="7">
    <source>
        <dbReference type="ARBA" id="ARBA00023242"/>
    </source>
</evidence>
<dbReference type="OrthoDB" id="189997at2759"/>
<dbReference type="RefSeq" id="XP_007724189.1">
    <property type="nucleotide sequence ID" value="XM_007725999.1"/>
</dbReference>
<feature type="region of interest" description="Disordered" evidence="9">
    <location>
        <begin position="1"/>
        <end position="30"/>
    </location>
</feature>
<dbReference type="PANTHER" id="PTHR47782:SF15">
    <property type="entry name" value="ZN(2)-C6 FUNGAL-TYPE DOMAIN-CONTAINING PROTEIN-RELATED"/>
    <property type="match status" value="1"/>
</dbReference>
<dbReference type="SMART" id="SM00066">
    <property type="entry name" value="GAL4"/>
    <property type="match status" value="1"/>
</dbReference>
<dbReference type="SMART" id="SM00906">
    <property type="entry name" value="Fungal_trans"/>
    <property type="match status" value="1"/>
</dbReference>
<dbReference type="SUPFAM" id="SSF57701">
    <property type="entry name" value="Zn2/Cys6 DNA-binding domain"/>
    <property type="match status" value="1"/>
</dbReference>
<dbReference type="GO" id="GO:0008270">
    <property type="term" value="F:zinc ion binding"/>
    <property type="evidence" value="ECO:0007669"/>
    <property type="project" value="InterPro"/>
</dbReference>
<dbReference type="EMBL" id="AMWN01000004">
    <property type="protein sequence ID" value="EXJ88183.1"/>
    <property type="molecule type" value="Genomic_DNA"/>
</dbReference>